<dbReference type="WBParaSite" id="Csp11.Scaffold601.g5423.t1">
    <property type="protein sequence ID" value="Csp11.Scaffold601.g5423.t1"/>
    <property type="gene ID" value="Csp11.Scaffold601.g5423"/>
</dbReference>
<proteinExistence type="predicted"/>
<protein>
    <submittedName>
        <fullName evidence="2">Ovule protein</fullName>
    </submittedName>
</protein>
<accession>A0A1I7TFH6</accession>
<organism evidence="1 2">
    <name type="scientific">Caenorhabditis tropicalis</name>
    <dbReference type="NCBI Taxonomy" id="1561998"/>
    <lineage>
        <taxon>Eukaryota</taxon>
        <taxon>Metazoa</taxon>
        <taxon>Ecdysozoa</taxon>
        <taxon>Nematoda</taxon>
        <taxon>Chromadorea</taxon>
        <taxon>Rhabditida</taxon>
        <taxon>Rhabditina</taxon>
        <taxon>Rhabditomorpha</taxon>
        <taxon>Rhabditoidea</taxon>
        <taxon>Rhabditidae</taxon>
        <taxon>Peloderinae</taxon>
        <taxon>Caenorhabditis</taxon>
    </lineage>
</organism>
<evidence type="ECO:0000313" key="1">
    <source>
        <dbReference type="Proteomes" id="UP000095282"/>
    </source>
</evidence>
<evidence type="ECO:0000313" key="2">
    <source>
        <dbReference type="WBParaSite" id="Csp11.Scaffold601.g5423.t1"/>
    </source>
</evidence>
<keyword evidence="1" id="KW-1185">Reference proteome</keyword>
<dbReference type="Proteomes" id="UP000095282">
    <property type="component" value="Unplaced"/>
</dbReference>
<name>A0A1I7TFH6_9PELO</name>
<reference evidence="2" key="1">
    <citation type="submission" date="2016-11" db="UniProtKB">
        <authorList>
            <consortium name="WormBaseParasite"/>
        </authorList>
    </citation>
    <scope>IDENTIFICATION</scope>
</reference>
<sequence>MISFVPANRRRRYKHVFMNTNQNICCFCFVSVLELKTIHFQISMIHLNNSIKSNENCSVFYFLFQEKIQNDFIFMLKECLLLMSHSSFYASLTHFAQI</sequence>
<dbReference type="AlphaFoldDB" id="A0A1I7TFH6"/>